<evidence type="ECO:0000256" key="2">
    <source>
        <dbReference type="ARBA" id="ARBA00023125"/>
    </source>
</evidence>
<organism evidence="5 6">
    <name type="scientific">Paenibacillus polysaccharolyticus</name>
    <dbReference type="NCBI Taxonomy" id="582692"/>
    <lineage>
        <taxon>Bacteria</taxon>
        <taxon>Bacillati</taxon>
        <taxon>Bacillota</taxon>
        <taxon>Bacilli</taxon>
        <taxon>Bacillales</taxon>
        <taxon>Paenibacillaceae</taxon>
        <taxon>Paenibacillus</taxon>
    </lineage>
</organism>
<keyword evidence="6" id="KW-1185">Reference proteome</keyword>
<evidence type="ECO:0000313" key="6">
    <source>
        <dbReference type="Proteomes" id="UP000198538"/>
    </source>
</evidence>
<dbReference type="PANTHER" id="PTHR46796:SF13">
    <property type="entry name" value="HTH-TYPE TRANSCRIPTIONAL ACTIVATOR RHAS"/>
    <property type="match status" value="1"/>
</dbReference>
<dbReference type="AlphaFoldDB" id="A0A1G5G841"/>
<dbReference type="InterPro" id="IPR046532">
    <property type="entry name" value="DUF6597"/>
</dbReference>
<evidence type="ECO:0000259" key="4">
    <source>
        <dbReference type="PROSITE" id="PS01124"/>
    </source>
</evidence>
<keyword evidence="3" id="KW-0804">Transcription</keyword>
<dbReference type="Pfam" id="PF12833">
    <property type="entry name" value="HTH_18"/>
    <property type="match status" value="1"/>
</dbReference>
<dbReference type="Gene3D" id="1.10.10.60">
    <property type="entry name" value="Homeodomain-like"/>
    <property type="match status" value="1"/>
</dbReference>
<dbReference type="InterPro" id="IPR018060">
    <property type="entry name" value="HTH_AraC"/>
</dbReference>
<dbReference type="GO" id="GO:0003700">
    <property type="term" value="F:DNA-binding transcription factor activity"/>
    <property type="evidence" value="ECO:0007669"/>
    <property type="project" value="InterPro"/>
</dbReference>
<reference evidence="6" key="1">
    <citation type="submission" date="2016-10" db="EMBL/GenBank/DDBJ databases">
        <authorList>
            <person name="Varghese N."/>
            <person name="Submissions S."/>
        </authorList>
    </citation>
    <scope>NUCLEOTIDE SEQUENCE [LARGE SCALE GENOMIC DNA]</scope>
    <source>
        <strain evidence="6">BL9</strain>
    </source>
</reference>
<dbReference type="STRING" id="582692.SAMN05720606_105152"/>
<feature type="domain" description="HTH araC/xylS-type" evidence="4">
    <location>
        <begin position="200"/>
        <end position="301"/>
    </location>
</feature>
<proteinExistence type="predicted"/>
<protein>
    <submittedName>
        <fullName evidence="5">AraC-type DNA-binding protein</fullName>
    </submittedName>
</protein>
<dbReference type="PROSITE" id="PS01124">
    <property type="entry name" value="HTH_ARAC_FAMILY_2"/>
    <property type="match status" value="1"/>
</dbReference>
<evidence type="ECO:0000256" key="3">
    <source>
        <dbReference type="ARBA" id="ARBA00023163"/>
    </source>
</evidence>
<dbReference type="EMBL" id="FMVM01000005">
    <property type="protein sequence ID" value="SCY47634.1"/>
    <property type="molecule type" value="Genomic_DNA"/>
</dbReference>
<dbReference type="GO" id="GO:0043565">
    <property type="term" value="F:sequence-specific DNA binding"/>
    <property type="evidence" value="ECO:0007669"/>
    <property type="project" value="InterPro"/>
</dbReference>
<dbReference type="RefSeq" id="WP_090918188.1">
    <property type="nucleotide sequence ID" value="NZ_FMVM01000005.1"/>
</dbReference>
<dbReference type="Pfam" id="PF20240">
    <property type="entry name" value="DUF6597"/>
    <property type="match status" value="1"/>
</dbReference>
<keyword evidence="1" id="KW-0805">Transcription regulation</keyword>
<gene>
    <name evidence="5" type="ORF">SAMN05720606_105152</name>
</gene>
<dbReference type="SMART" id="SM00342">
    <property type="entry name" value="HTH_ARAC"/>
    <property type="match status" value="1"/>
</dbReference>
<dbReference type="InterPro" id="IPR050204">
    <property type="entry name" value="AraC_XylS_family_regulators"/>
</dbReference>
<dbReference type="PANTHER" id="PTHR46796">
    <property type="entry name" value="HTH-TYPE TRANSCRIPTIONAL ACTIVATOR RHAS-RELATED"/>
    <property type="match status" value="1"/>
</dbReference>
<sequence>MDARLHALYRPVQMNGMDPRTYYIENSPSPVLTPYVACYWESGTREHMEDGKYGIDGMDMDIKVNDLRLKFPASARVLPDGCTDILIDYNPEQERYTYSYCGNYMQPFAFPLSLTAPTTGAYTFGVRFFPGGAPFLHGQSLDLFTDRRIPLEECWPIRWDELRLKMEGTRNFAQRVQVMESYLRRVTLRSSPIHHHADQDLLRNVLYRIFKDNGRLSIQDLAQGEAVSERQLHRKMTEQVGISPKRFSEIVRFHQVLHGIRKGLATDGAELAQTYGFYDQAHLIRQFRKFYGDTPLVAVQEQQQMLSEKYNDAAVSSVIL</sequence>
<evidence type="ECO:0000313" key="5">
    <source>
        <dbReference type="EMBL" id="SCY47634.1"/>
    </source>
</evidence>
<dbReference type="Proteomes" id="UP000198538">
    <property type="component" value="Unassembled WGS sequence"/>
</dbReference>
<name>A0A1G5G841_9BACL</name>
<accession>A0A1G5G841</accession>
<evidence type="ECO:0000256" key="1">
    <source>
        <dbReference type="ARBA" id="ARBA00023015"/>
    </source>
</evidence>
<keyword evidence="2 5" id="KW-0238">DNA-binding</keyword>